<dbReference type="RefSeq" id="WP_289412070.1">
    <property type="nucleotide sequence ID" value="NZ_JAQIBD010000001.1"/>
</dbReference>
<evidence type="ECO:0000313" key="1">
    <source>
        <dbReference type="EMBL" id="MDM5270794.1"/>
    </source>
</evidence>
<sequence>MSTELIAALENLRLVISASSKNLLTLEETHRFFGPGWGTSNLRKYLIIPGEQEKPEKEGLEYGKHYYHDGDRFYVFKDEFEKFLLARRK</sequence>
<organism evidence="1 2">
    <name type="scientific">Sulfurovum zhangzhouensis</name>
    <dbReference type="NCBI Taxonomy" id="3019067"/>
    <lineage>
        <taxon>Bacteria</taxon>
        <taxon>Pseudomonadati</taxon>
        <taxon>Campylobacterota</taxon>
        <taxon>Epsilonproteobacteria</taxon>
        <taxon>Campylobacterales</taxon>
        <taxon>Sulfurovaceae</taxon>
        <taxon>Sulfurovum</taxon>
    </lineage>
</organism>
<gene>
    <name evidence="1" type="ORF">PGH07_01230</name>
</gene>
<dbReference type="EMBL" id="JAQIBD010000001">
    <property type="protein sequence ID" value="MDM5270794.1"/>
    <property type="molecule type" value="Genomic_DNA"/>
</dbReference>
<protein>
    <submittedName>
        <fullName evidence="1">Uncharacterized protein</fullName>
    </submittedName>
</protein>
<keyword evidence="2" id="KW-1185">Reference proteome</keyword>
<evidence type="ECO:0000313" key="2">
    <source>
        <dbReference type="Proteomes" id="UP001169069"/>
    </source>
</evidence>
<name>A0ABT7QVC6_9BACT</name>
<proteinExistence type="predicted"/>
<comment type="caution">
    <text evidence="1">The sequence shown here is derived from an EMBL/GenBank/DDBJ whole genome shotgun (WGS) entry which is preliminary data.</text>
</comment>
<reference evidence="1" key="1">
    <citation type="submission" date="2023-01" db="EMBL/GenBank/DDBJ databases">
        <title>Sulfurovum sp. zt1-1 genome assembly.</title>
        <authorList>
            <person name="Wang J."/>
        </authorList>
    </citation>
    <scope>NUCLEOTIDE SEQUENCE</scope>
    <source>
        <strain evidence="1">Zt1-1</strain>
    </source>
</reference>
<dbReference type="Proteomes" id="UP001169069">
    <property type="component" value="Unassembled WGS sequence"/>
</dbReference>
<accession>A0ABT7QVC6</accession>